<dbReference type="EMBL" id="KE148147">
    <property type="protein sequence ID" value="EPE09391.1"/>
    <property type="molecule type" value="Genomic_DNA"/>
</dbReference>
<dbReference type="AlphaFoldDB" id="S3CBP6"/>
<accession>S3CBP6</accession>
<organism evidence="2 3">
    <name type="scientific">Ophiostoma piceae (strain UAMH 11346)</name>
    <name type="common">Sap stain fungus</name>
    <dbReference type="NCBI Taxonomy" id="1262450"/>
    <lineage>
        <taxon>Eukaryota</taxon>
        <taxon>Fungi</taxon>
        <taxon>Dikarya</taxon>
        <taxon>Ascomycota</taxon>
        <taxon>Pezizomycotina</taxon>
        <taxon>Sordariomycetes</taxon>
        <taxon>Sordariomycetidae</taxon>
        <taxon>Ophiostomatales</taxon>
        <taxon>Ophiostomataceae</taxon>
        <taxon>Ophiostoma</taxon>
    </lineage>
</organism>
<dbReference type="VEuPathDB" id="FungiDB:F503_07167"/>
<protein>
    <submittedName>
        <fullName evidence="2">Uncharacterized protein</fullName>
    </submittedName>
</protein>
<dbReference type="Proteomes" id="UP000016923">
    <property type="component" value="Unassembled WGS sequence"/>
</dbReference>
<sequence length="273" mass="30314">MTPATGIRRAGTLSTKASSSVVDSYTSPNRTDGRNDDGFLEITQLEMDSPPVVELDLDSESMPDLDRQYDALHTSPVPSAIASPSPETSQLSQRGQCIRGGFGTVSGVYESHFTAAGSLDNKDKEDKDDKDDKANVGPKPMPTLFQAQDPLAYPKDLFAIECAQCSRSGDSICRYVSRNDPHTQLVYIDRNIAPHPTLDFFDDMTKAHYVRERRAQVGALLEVLERPSWLDEQCRDLIVATSLCHIISCVEYLIRKDWQATFASWKFAGVEDM</sequence>
<name>S3CBP6_OPHP1</name>
<reference evidence="2 3" key="1">
    <citation type="journal article" date="2013" name="BMC Genomics">
        <title>The genome and transcriptome of the pine saprophyte Ophiostoma piceae, and a comparison with the bark beetle-associated pine pathogen Grosmannia clavigera.</title>
        <authorList>
            <person name="Haridas S."/>
            <person name="Wang Y."/>
            <person name="Lim L."/>
            <person name="Massoumi Alamouti S."/>
            <person name="Jackman S."/>
            <person name="Docking R."/>
            <person name="Robertson G."/>
            <person name="Birol I."/>
            <person name="Bohlmann J."/>
            <person name="Breuil C."/>
        </authorList>
    </citation>
    <scope>NUCLEOTIDE SEQUENCE [LARGE SCALE GENOMIC DNA]</scope>
    <source>
        <strain evidence="2 3">UAMH 11346</strain>
    </source>
</reference>
<evidence type="ECO:0000313" key="2">
    <source>
        <dbReference type="EMBL" id="EPE09391.1"/>
    </source>
</evidence>
<proteinExistence type="predicted"/>
<gene>
    <name evidence="2" type="ORF">F503_07167</name>
</gene>
<evidence type="ECO:0000313" key="3">
    <source>
        <dbReference type="Proteomes" id="UP000016923"/>
    </source>
</evidence>
<feature type="compositionally biased region" description="Basic and acidic residues" evidence="1">
    <location>
        <begin position="120"/>
        <end position="134"/>
    </location>
</feature>
<feature type="region of interest" description="Disordered" evidence="1">
    <location>
        <begin position="1"/>
        <end position="37"/>
    </location>
</feature>
<feature type="region of interest" description="Disordered" evidence="1">
    <location>
        <begin position="116"/>
        <end position="143"/>
    </location>
</feature>
<feature type="compositionally biased region" description="Polar residues" evidence="1">
    <location>
        <begin position="12"/>
        <end position="30"/>
    </location>
</feature>
<dbReference type="HOGENOM" id="CLU_1019751_0_0_1"/>
<keyword evidence="3" id="KW-1185">Reference proteome</keyword>
<evidence type="ECO:0000256" key="1">
    <source>
        <dbReference type="SAM" id="MobiDB-lite"/>
    </source>
</evidence>